<accession>A0ABU1DJ71</accession>
<dbReference type="InterPro" id="IPR010406">
    <property type="entry name" value="DUF1003"/>
</dbReference>
<dbReference type="Proteomes" id="UP001181622">
    <property type="component" value="Unassembled WGS sequence"/>
</dbReference>
<keyword evidence="3" id="KW-1185">Reference proteome</keyword>
<comment type="caution">
    <text evidence="2">The sequence shown here is derived from an EMBL/GenBank/DDBJ whole genome shotgun (WGS) entry which is preliminary data.</text>
</comment>
<gene>
    <name evidence="2" type="ORF">IHQ68_16225</name>
</gene>
<evidence type="ECO:0000313" key="2">
    <source>
        <dbReference type="EMBL" id="MDR4308167.1"/>
    </source>
</evidence>
<sequence>MKSQSGRPRGRITEEDFNESLSPVLDKNIGRLERRRAREDAKSSIAEIIAAKVTAISGSMGFVYVHLALVGAWAAINTGLVPGVRAFDPTFVILATVASVEAIFLSTFVLISQNRDAALAERRAELDLHINLLAERELTTLIRMVRDIAEKLDVSTADHPDVDDAERKIAPEKVLDRLDGR</sequence>
<dbReference type="EMBL" id="JADBEO010000042">
    <property type="protein sequence ID" value="MDR4308167.1"/>
    <property type="molecule type" value="Genomic_DNA"/>
</dbReference>
<dbReference type="Pfam" id="PF06210">
    <property type="entry name" value="DUF1003"/>
    <property type="match status" value="1"/>
</dbReference>
<feature type="transmembrane region" description="Helical" evidence="1">
    <location>
        <begin position="62"/>
        <end position="84"/>
    </location>
</feature>
<keyword evidence="1" id="KW-0472">Membrane</keyword>
<name>A0ABU1DJ71_9HYPH</name>
<proteinExistence type="predicted"/>
<keyword evidence="1" id="KW-1133">Transmembrane helix</keyword>
<evidence type="ECO:0000313" key="3">
    <source>
        <dbReference type="Proteomes" id="UP001181622"/>
    </source>
</evidence>
<reference evidence="2" key="1">
    <citation type="submission" date="2020-10" db="EMBL/GenBank/DDBJ databases">
        <authorList>
            <person name="Abbas A."/>
            <person name="Razzaq R."/>
            <person name="Waqas M."/>
            <person name="Abbas N."/>
            <person name="Nielsen T.K."/>
            <person name="Hansen L.H."/>
            <person name="Hussain S."/>
            <person name="Shahid M."/>
        </authorList>
    </citation>
    <scope>NUCLEOTIDE SEQUENCE</scope>
    <source>
        <strain evidence="2">S14</strain>
    </source>
</reference>
<evidence type="ECO:0000256" key="1">
    <source>
        <dbReference type="SAM" id="Phobius"/>
    </source>
</evidence>
<protein>
    <submittedName>
        <fullName evidence="2">DUF1003 domain-containing protein</fullName>
    </submittedName>
</protein>
<feature type="transmembrane region" description="Helical" evidence="1">
    <location>
        <begin position="90"/>
        <end position="112"/>
    </location>
</feature>
<organism evidence="2 3">
    <name type="scientific">Chelatococcus sambhunathii</name>
    <dbReference type="NCBI Taxonomy" id="363953"/>
    <lineage>
        <taxon>Bacteria</taxon>
        <taxon>Pseudomonadati</taxon>
        <taxon>Pseudomonadota</taxon>
        <taxon>Alphaproteobacteria</taxon>
        <taxon>Hyphomicrobiales</taxon>
        <taxon>Chelatococcaceae</taxon>
        <taxon>Chelatococcus</taxon>
    </lineage>
</organism>
<keyword evidence="1" id="KW-0812">Transmembrane</keyword>
<dbReference type="RefSeq" id="WP_309393683.1">
    <property type="nucleotide sequence ID" value="NZ_JADBEO010000042.1"/>
</dbReference>